<name>A0A921MNJ3_9FIRM</name>
<feature type="transmembrane region" description="Helical" evidence="1">
    <location>
        <begin position="139"/>
        <end position="163"/>
    </location>
</feature>
<feature type="transmembrane region" description="Helical" evidence="1">
    <location>
        <begin position="170"/>
        <end position="201"/>
    </location>
</feature>
<feature type="transmembrane region" description="Helical" evidence="1">
    <location>
        <begin position="51"/>
        <end position="74"/>
    </location>
</feature>
<feature type="transmembrane region" description="Helical" evidence="1">
    <location>
        <begin position="101"/>
        <end position="127"/>
    </location>
</feature>
<evidence type="ECO:0000313" key="3">
    <source>
        <dbReference type="Proteomes" id="UP000760668"/>
    </source>
</evidence>
<accession>A0A921MNJ3</accession>
<proteinExistence type="predicted"/>
<feature type="transmembrane region" description="Helical" evidence="1">
    <location>
        <begin position="221"/>
        <end position="244"/>
    </location>
</feature>
<dbReference type="RefSeq" id="WP_294536150.1">
    <property type="nucleotide sequence ID" value="NZ_DYUC01000108.1"/>
</dbReference>
<dbReference type="AlphaFoldDB" id="A0A921MNJ3"/>
<feature type="transmembrane region" description="Helical" evidence="1">
    <location>
        <begin position="21"/>
        <end position="39"/>
    </location>
</feature>
<evidence type="ECO:0000313" key="2">
    <source>
        <dbReference type="EMBL" id="HJG87522.1"/>
    </source>
</evidence>
<protein>
    <submittedName>
        <fullName evidence="2">ABC transporter permease</fullName>
    </submittedName>
</protein>
<keyword evidence="1" id="KW-1133">Transmembrane helix</keyword>
<keyword evidence="1" id="KW-0472">Membrane</keyword>
<dbReference type="EMBL" id="DYUC01000108">
    <property type="protein sequence ID" value="HJG87522.1"/>
    <property type="molecule type" value="Genomic_DNA"/>
</dbReference>
<evidence type="ECO:0000256" key="1">
    <source>
        <dbReference type="SAM" id="Phobius"/>
    </source>
</evidence>
<gene>
    <name evidence="2" type="ORF">K8V01_10960</name>
</gene>
<keyword evidence="1" id="KW-0812">Transmembrane</keyword>
<dbReference type="Proteomes" id="UP000760668">
    <property type="component" value="Unassembled WGS sequence"/>
</dbReference>
<comment type="caution">
    <text evidence="2">The sequence shown here is derived from an EMBL/GenBank/DDBJ whole genome shotgun (WGS) entry which is preliminary data.</text>
</comment>
<sequence>MVNYMRAELYKVLHRKYTYGFLLVILLCEALLVAGWVFTNVNGNDVGFESGAGMLPLMLAVGLYCTLLTGDIAFSDQYKFNTLKNEVSYGLPRVRIYLGKLLTACVTALVLCAIILAAYLGMCWVALPHGAAVAETMSAVGYCILVALPVWFGAQALVLLFYFQFRSSTVASFLFVGILVALPEIVKLLTAMVSPLFQYVYMALLTTPLELAPNSPWDMGLLGMSWAVGAGWFVAATVAGIILFRKREIS</sequence>
<organism evidence="2 3">
    <name type="scientific">Pseudoflavonifractor capillosus</name>
    <dbReference type="NCBI Taxonomy" id="106588"/>
    <lineage>
        <taxon>Bacteria</taxon>
        <taxon>Bacillati</taxon>
        <taxon>Bacillota</taxon>
        <taxon>Clostridia</taxon>
        <taxon>Eubacteriales</taxon>
        <taxon>Oscillospiraceae</taxon>
        <taxon>Pseudoflavonifractor</taxon>
    </lineage>
</organism>
<reference evidence="2" key="2">
    <citation type="submission" date="2021-09" db="EMBL/GenBank/DDBJ databases">
        <authorList>
            <person name="Gilroy R."/>
        </authorList>
    </citation>
    <scope>NUCLEOTIDE SEQUENCE</scope>
    <source>
        <strain evidence="2">CHK179-5677</strain>
    </source>
</reference>
<reference evidence="2" key="1">
    <citation type="journal article" date="2021" name="PeerJ">
        <title>Extensive microbial diversity within the chicken gut microbiome revealed by metagenomics and culture.</title>
        <authorList>
            <person name="Gilroy R."/>
            <person name="Ravi A."/>
            <person name="Getino M."/>
            <person name="Pursley I."/>
            <person name="Horton D.L."/>
            <person name="Alikhan N.F."/>
            <person name="Baker D."/>
            <person name="Gharbi K."/>
            <person name="Hall N."/>
            <person name="Watson M."/>
            <person name="Adriaenssens E.M."/>
            <person name="Foster-Nyarko E."/>
            <person name="Jarju S."/>
            <person name="Secka A."/>
            <person name="Antonio M."/>
            <person name="Oren A."/>
            <person name="Chaudhuri R.R."/>
            <person name="La Ragione R."/>
            <person name="Hildebrand F."/>
            <person name="Pallen M.J."/>
        </authorList>
    </citation>
    <scope>NUCLEOTIDE SEQUENCE</scope>
    <source>
        <strain evidence="2">CHK179-5677</strain>
    </source>
</reference>